<dbReference type="GeneID" id="23567914"/>
<evidence type="ECO:0000313" key="2">
    <source>
        <dbReference type="Proteomes" id="UP000000561"/>
    </source>
</evidence>
<dbReference type="VEuPathDB" id="FungiDB:UMAG_12156"/>
<organism evidence="1 2">
    <name type="scientific">Mycosarcoma maydis</name>
    <name type="common">Corn smut fungus</name>
    <name type="synonym">Ustilago maydis</name>
    <dbReference type="NCBI Taxonomy" id="5270"/>
    <lineage>
        <taxon>Eukaryota</taxon>
        <taxon>Fungi</taxon>
        <taxon>Dikarya</taxon>
        <taxon>Basidiomycota</taxon>
        <taxon>Ustilaginomycotina</taxon>
        <taxon>Ustilaginomycetes</taxon>
        <taxon>Ustilaginales</taxon>
        <taxon>Ustilaginaceae</taxon>
        <taxon>Mycosarcoma</taxon>
    </lineage>
</organism>
<dbReference type="RefSeq" id="XP_011388908.1">
    <property type="nucleotide sequence ID" value="XM_011390606.1"/>
</dbReference>
<protein>
    <submittedName>
        <fullName evidence="1">Uncharacterized protein</fullName>
    </submittedName>
</protein>
<name>A0A0D1C8E6_MYCMD</name>
<evidence type="ECO:0000313" key="1">
    <source>
        <dbReference type="EMBL" id="KIS69732.1"/>
    </source>
</evidence>
<keyword evidence="2" id="KW-1185">Reference proteome</keyword>
<gene>
    <name evidence="1" type="ORF">UMAG_12156</name>
</gene>
<accession>A0A0D1C8E6</accession>
<dbReference type="EMBL" id="CM003144">
    <property type="protein sequence ID" value="KIS69732.1"/>
    <property type="molecule type" value="Genomic_DNA"/>
</dbReference>
<dbReference type="AlphaFoldDB" id="A0A0D1C8E6"/>
<proteinExistence type="predicted"/>
<dbReference type="Proteomes" id="UP000000561">
    <property type="component" value="Chromosome 5"/>
</dbReference>
<reference evidence="1 2" key="1">
    <citation type="journal article" date="2006" name="Nature">
        <title>Insights from the genome of the biotrophic fungal plant pathogen Ustilago maydis.</title>
        <authorList>
            <person name="Kamper J."/>
            <person name="Kahmann R."/>
            <person name="Bolker M."/>
            <person name="Ma L.J."/>
            <person name="Brefort T."/>
            <person name="Saville B.J."/>
            <person name="Banuett F."/>
            <person name="Kronstad J.W."/>
            <person name="Gold S.E."/>
            <person name="Muller O."/>
            <person name="Perlin M.H."/>
            <person name="Wosten H.A."/>
            <person name="de Vries R."/>
            <person name="Ruiz-Herrera J."/>
            <person name="Reynaga-Pena C.G."/>
            <person name="Snetselaar K."/>
            <person name="McCann M."/>
            <person name="Perez-Martin J."/>
            <person name="Feldbrugge M."/>
            <person name="Basse C.W."/>
            <person name="Steinberg G."/>
            <person name="Ibeas J.I."/>
            <person name="Holloman W."/>
            <person name="Guzman P."/>
            <person name="Farman M."/>
            <person name="Stajich J.E."/>
            <person name="Sentandreu R."/>
            <person name="Gonzalez-Prieto J.M."/>
            <person name="Kennell J.C."/>
            <person name="Molina L."/>
            <person name="Schirawski J."/>
            <person name="Mendoza-Mendoza A."/>
            <person name="Greilinger D."/>
            <person name="Munch K."/>
            <person name="Rossel N."/>
            <person name="Scherer M."/>
            <person name="Vranes M."/>
            <person name="Ladendorf O."/>
            <person name="Vincon V."/>
            <person name="Fuchs U."/>
            <person name="Sandrock B."/>
            <person name="Meng S."/>
            <person name="Ho E.C."/>
            <person name="Cahill M.J."/>
            <person name="Boyce K.J."/>
            <person name="Klose J."/>
            <person name="Klosterman S.J."/>
            <person name="Deelstra H.J."/>
            <person name="Ortiz-Castellanos L."/>
            <person name="Li W."/>
            <person name="Sanchez-Alonso P."/>
            <person name="Schreier P.H."/>
            <person name="Hauser-Hahn I."/>
            <person name="Vaupel M."/>
            <person name="Koopmann E."/>
            <person name="Friedrich G."/>
            <person name="Voss H."/>
            <person name="Schluter T."/>
            <person name="Margolis J."/>
            <person name="Platt D."/>
            <person name="Swimmer C."/>
            <person name="Gnirke A."/>
            <person name="Chen F."/>
            <person name="Vysotskaia V."/>
            <person name="Mannhaupt G."/>
            <person name="Guldener U."/>
            <person name="Munsterkotter M."/>
            <person name="Haase D."/>
            <person name="Oesterheld M."/>
            <person name="Mewes H.W."/>
            <person name="Mauceli E.W."/>
            <person name="DeCaprio D."/>
            <person name="Wade C.M."/>
            <person name="Butler J."/>
            <person name="Young S."/>
            <person name="Jaffe D.B."/>
            <person name="Calvo S."/>
            <person name="Nusbaum C."/>
            <person name="Galagan J."/>
            <person name="Birren B.W."/>
        </authorList>
    </citation>
    <scope>NUCLEOTIDE SEQUENCE [LARGE SCALE GENOMIC DNA]</scope>
    <source>
        <strain evidence="2">DSM 14603 / FGSC 9021 / UM521</strain>
    </source>
</reference>
<dbReference type="KEGG" id="uma:UMAG_12156"/>
<dbReference type="InParanoid" id="A0A0D1C8E6"/>
<sequence>MSKLDRLAKFLFGFCPPRFLVAGRNRFCQTLMLGECQKKKNNNNGEMDHECWSNDRAMQVELHNMHRKCVCSTTDVCAQRCRLPPTSPRAGFRRRCATDKTPTRTCCFKLVLAGSVVSWVISLYG</sequence>